<proteinExistence type="inferred from homology"/>
<accession>A0AAN8KJ39</accession>
<name>A0AAN8KJ39_PATCE</name>
<feature type="transmembrane region" description="Helical" evidence="6">
    <location>
        <begin position="368"/>
        <end position="387"/>
    </location>
</feature>
<keyword evidence="4 6" id="KW-1133">Transmembrane helix</keyword>
<feature type="transmembrane region" description="Helical" evidence="6">
    <location>
        <begin position="461"/>
        <end position="479"/>
    </location>
</feature>
<evidence type="ECO:0000313" key="7">
    <source>
        <dbReference type="EMBL" id="KAK6192355.1"/>
    </source>
</evidence>
<evidence type="ECO:0000256" key="5">
    <source>
        <dbReference type="ARBA" id="ARBA00023136"/>
    </source>
</evidence>
<feature type="transmembrane region" description="Helical" evidence="6">
    <location>
        <begin position="485"/>
        <end position="502"/>
    </location>
</feature>
<feature type="transmembrane region" description="Helical" evidence="6">
    <location>
        <begin position="331"/>
        <end position="348"/>
    </location>
</feature>
<dbReference type="EMBL" id="JAZGQO010000002">
    <property type="protein sequence ID" value="KAK6192355.1"/>
    <property type="molecule type" value="Genomic_DNA"/>
</dbReference>
<dbReference type="InterPro" id="IPR010291">
    <property type="entry name" value="Ion_channel_UNC-93"/>
</dbReference>
<keyword evidence="3 6" id="KW-0812">Transmembrane</keyword>
<feature type="transmembrane region" description="Helical" evidence="6">
    <location>
        <begin position="71"/>
        <end position="89"/>
    </location>
</feature>
<dbReference type="PANTHER" id="PTHR19444:SF13">
    <property type="entry name" value="PROTEIN UNC-93 HOMOLOG A"/>
    <property type="match status" value="1"/>
</dbReference>
<dbReference type="SUPFAM" id="SSF103473">
    <property type="entry name" value="MFS general substrate transporter"/>
    <property type="match status" value="2"/>
</dbReference>
<gene>
    <name evidence="7" type="ORF">SNE40_003835</name>
</gene>
<dbReference type="GO" id="GO:0016020">
    <property type="term" value="C:membrane"/>
    <property type="evidence" value="ECO:0007669"/>
    <property type="project" value="UniProtKB-SubCell"/>
</dbReference>
<keyword evidence="8" id="KW-1185">Reference proteome</keyword>
<feature type="transmembrane region" description="Helical" evidence="6">
    <location>
        <begin position="276"/>
        <end position="297"/>
    </location>
</feature>
<dbReference type="AlphaFoldDB" id="A0AAN8KJ39"/>
<evidence type="ECO:0000256" key="2">
    <source>
        <dbReference type="ARBA" id="ARBA00009172"/>
    </source>
</evidence>
<comment type="similarity">
    <text evidence="2">Belongs to the unc-93 family.</text>
</comment>
<evidence type="ECO:0000256" key="4">
    <source>
        <dbReference type="ARBA" id="ARBA00022989"/>
    </source>
</evidence>
<dbReference type="InterPro" id="IPR036259">
    <property type="entry name" value="MFS_trans_sf"/>
</dbReference>
<feature type="transmembrane region" description="Helical" evidence="6">
    <location>
        <begin position="131"/>
        <end position="148"/>
    </location>
</feature>
<feature type="transmembrane region" description="Helical" evidence="6">
    <location>
        <begin position="394"/>
        <end position="414"/>
    </location>
</feature>
<evidence type="ECO:0000256" key="1">
    <source>
        <dbReference type="ARBA" id="ARBA00004141"/>
    </source>
</evidence>
<protein>
    <recommendedName>
        <fullName evidence="9">UNC93-like protein</fullName>
    </recommendedName>
</protein>
<dbReference type="PANTHER" id="PTHR19444">
    <property type="entry name" value="UNC-93 RELATED"/>
    <property type="match status" value="1"/>
</dbReference>
<dbReference type="Proteomes" id="UP001347796">
    <property type="component" value="Unassembled WGS sequence"/>
</dbReference>
<evidence type="ECO:0000313" key="8">
    <source>
        <dbReference type="Proteomes" id="UP001347796"/>
    </source>
</evidence>
<dbReference type="Gene3D" id="1.20.1250.20">
    <property type="entry name" value="MFS general substrate transporter like domains"/>
    <property type="match status" value="1"/>
</dbReference>
<evidence type="ECO:0000256" key="3">
    <source>
        <dbReference type="ARBA" id="ARBA00022692"/>
    </source>
</evidence>
<dbReference type="Pfam" id="PF05978">
    <property type="entry name" value="UNC-93"/>
    <property type="match status" value="1"/>
</dbReference>
<feature type="transmembrane region" description="Helical" evidence="6">
    <location>
        <begin position="101"/>
        <end position="124"/>
    </location>
</feature>
<dbReference type="InterPro" id="IPR051951">
    <property type="entry name" value="UNC-93_regulatory"/>
</dbReference>
<feature type="transmembrane region" description="Helical" evidence="6">
    <location>
        <begin position="426"/>
        <end position="449"/>
    </location>
</feature>
<feature type="transmembrane region" description="Helical" evidence="6">
    <location>
        <begin position="154"/>
        <end position="179"/>
    </location>
</feature>
<evidence type="ECO:0008006" key="9">
    <source>
        <dbReference type="Google" id="ProtNLM"/>
    </source>
</evidence>
<evidence type="ECO:0000256" key="6">
    <source>
        <dbReference type="SAM" id="Phobius"/>
    </source>
</evidence>
<comment type="caution">
    <text evidence="7">The sequence shown here is derived from an EMBL/GenBank/DDBJ whole genome shotgun (WGS) entry which is preliminary data.</text>
</comment>
<keyword evidence="5 6" id="KW-0472">Membrane</keyword>
<comment type="subcellular location">
    <subcellularLocation>
        <location evidence="1">Membrane</location>
        <topology evidence="1">Multi-pass membrane protein</topology>
    </subcellularLocation>
</comment>
<reference evidence="7 8" key="1">
    <citation type="submission" date="2024-01" db="EMBL/GenBank/DDBJ databases">
        <title>The genome of the rayed Mediterranean limpet Patella caerulea (Linnaeus, 1758).</title>
        <authorList>
            <person name="Anh-Thu Weber A."/>
            <person name="Halstead-Nussloch G."/>
        </authorList>
    </citation>
    <scope>NUCLEOTIDE SEQUENCE [LARGE SCALE GENOMIC DNA]</scope>
    <source>
        <strain evidence="7">AATW-2023a</strain>
        <tissue evidence="7">Whole specimen</tissue>
    </source>
</reference>
<organism evidence="7 8">
    <name type="scientific">Patella caerulea</name>
    <name type="common">Rayed Mediterranean limpet</name>
    <dbReference type="NCBI Taxonomy" id="87958"/>
    <lineage>
        <taxon>Eukaryota</taxon>
        <taxon>Metazoa</taxon>
        <taxon>Spiralia</taxon>
        <taxon>Lophotrochozoa</taxon>
        <taxon>Mollusca</taxon>
        <taxon>Gastropoda</taxon>
        <taxon>Patellogastropoda</taxon>
        <taxon>Patelloidea</taxon>
        <taxon>Patellidae</taxon>
        <taxon>Patella</taxon>
    </lineage>
</organism>
<sequence>MTSGHDTPSKDHLLLHPSPDYAGSPDWGDIRKNRRRSTMHSYNLVNYHTLPDDVRTLTAVKNMTESKAIKNTLVVSVAFMFMFTAFVSLQSLQSTLHPDGLGLVSLSCIYGSTVFSCLIAPWLINKLTTKWTMVIAFVLFTGYVGANFHPTHYVLIPIGVGLGLLAGPLWSAQATYITTLAVTYAKHMQIDESEPVINKFMGIFCGFYRSSQIWGNLISALILRTNSTESVVDMYENTSFPRHCGATNCDYNSDVDGTYNNGFTSFDIIIPDTTKYMLLSIYLGCGIMGTVILVVLLDKTKIGKTEADPEFDLTSTEILISTLNMFRDPKCLLLIPLVLFVGLEQGFIFGDFTKSYVNCTLGIDNIGPLLVCFGAVSAVSSIVIGCIANHIKRFAFITAAAFFNVGILIVLWLWRPLPGDIPNFYVVAGCLGLCDAIWQTQTYTLFGVLFTHKQEAAFASYRMFHATGCAIAFGYSYFLCVETKVYILAAVLALALALYSVIEMKVQLQSQHMQDIVAL</sequence>